<feature type="region of interest" description="Disordered" evidence="1">
    <location>
        <begin position="174"/>
        <end position="193"/>
    </location>
</feature>
<dbReference type="Proteomes" id="UP001359559">
    <property type="component" value="Unassembled WGS sequence"/>
</dbReference>
<dbReference type="AlphaFoldDB" id="A0AAN9PDE7"/>
<evidence type="ECO:0000256" key="2">
    <source>
        <dbReference type="SAM" id="Phobius"/>
    </source>
</evidence>
<protein>
    <submittedName>
        <fullName evidence="3">Uncharacterized protein</fullName>
    </submittedName>
</protein>
<evidence type="ECO:0000313" key="4">
    <source>
        <dbReference type="Proteomes" id="UP001359559"/>
    </source>
</evidence>
<keyword evidence="2" id="KW-1133">Transmembrane helix</keyword>
<feature type="region of interest" description="Disordered" evidence="1">
    <location>
        <begin position="1"/>
        <end position="40"/>
    </location>
</feature>
<feature type="compositionally biased region" description="Basic residues" evidence="1">
    <location>
        <begin position="174"/>
        <end position="184"/>
    </location>
</feature>
<organism evidence="3 4">
    <name type="scientific">Clitoria ternatea</name>
    <name type="common">Butterfly pea</name>
    <dbReference type="NCBI Taxonomy" id="43366"/>
    <lineage>
        <taxon>Eukaryota</taxon>
        <taxon>Viridiplantae</taxon>
        <taxon>Streptophyta</taxon>
        <taxon>Embryophyta</taxon>
        <taxon>Tracheophyta</taxon>
        <taxon>Spermatophyta</taxon>
        <taxon>Magnoliopsida</taxon>
        <taxon>eudicotyledons</taxon>
        <taxon>Gunneridae</taxon>
        <taxon>Pentapetalae</taxon>
        <taxon>rosids</taxon>
        <taxon>fabids</taxon>
        <taxon>Fabales</taxon>
        <taxon>Fabaceae</taxon>
        <taxon>Papilionoideae</taxon>
        <taxon>50 kb inversion clade</taxon>
        <taxon>NPAAA clade</taxon>
        <taxon>indigoferoid/millettioid clade</taxon>
        <taxon>Phaseoleae</taxon>
        <taxon>Clitoria</taxon>
    </lineage>
</organism>
<keyword evidence="2" id="KW-0812">Transmembrane</keyword>
<gene>
    <name evidence="3" type="ORF">RJT34_17586</name>
</gene>
<accession>A0AAN9PDE7</accession>
<evidence type="ECO:0000256" key="1">
    <source>
        <dbReference type="SAM" id="MobiDB-lite"/>
    </source>
</evidence>
<proteinExistence type="predicted"/>
<feature type="transmembrane region" description="Helical" evidence="2">
    <location>
        <begin position="202"/>
        <end position="225"/>
    </location>
</feature>
<name>A0AAN9PDE7_CLITE</name>
<feature type="compositionally biased region" description="Basic and acidic residues" evidence="1">
    <location>
        <begin position="1"/>
        <end position="11"/>
    </location>
</feature>
<feature type="transmembrane region" description="Helical" evidence="2">
    <location>
        <begin position="237"/>
        <end position="259"/>
    </location>
</feature>
<dbReference type="EMBL" id="JAYKXN010000004">
    <property type="protein sequence ID" value="KAK7294693.1"/>
    <property type="molecule type" value="Genomic_DNA"/>
</dbReference>
<evidence type="ECO:0000313" key="3">
    <source>
        <dbReference type="EMBL" id="KAK7294693.1"/>
    </source>
</evidence>
<comment type="caution">
    <text evidence="3">The sequence shown here is derived from an EMBL/GenBank/DDBJ whole genome shotgun (WGS) entry which is preliminary data.</text>
</comment>
<feature type="compositionally biased region" description="Low complexity" evidence="1">
    <location>
        <begin position="30"/>
        <end position="40"/>
    </location>
</feature>
<keyword evidence="2" id="KW-0472">Membrane</keyword>
<sequence length="295" mass="32502">MHGHISLEKKIGHIANITKGTEPLPPKRLSPPSQSSPVLPLIAPATKNLRSPLPSSEKSRTGLPLSISPPLPSVAISGDLGSTETSGRPSFAYRKCFGNGNAAETRETAQKRGGNVSLKFCVLGHAWPAFPTRFWPNNPLISVFVLPLFSFFKPFPSRVTPTARNLRCRAPHRTARHCRARSPSRRPSSSPPASSVISELCVFWSVLLLLPPSVSLCCASCWLAVAGRLLHLLSPSFFSRLLYSAAYFLCILLMLYYVMLKGNFRIVDEKSHLVAFQLGIQRQVRYQITVTVQTE</sequence>
<reference evidence="3 4" key="1">
    <citation type="submission" date="2024-01" db="EMBL/GenBank/DDBJ databases">
        <title>The genomes of 5 underutilized Papilionoideae crops provide insights into root nodulation and disease resistance.</title>
        <authorList>
            <person name="Yuan L."/>
        </authorList>
    </citation>
    <scope>NUCLEOTIDE SEQUENCE [LARGE SCALE GENOMIC DNA]</scope>
    <source>
        <strain evidence="3">LY-2023</strain>
        <tissue evidence="3">Leaf</tissue>
    </source>
</reference>
<keyword evidence="4" id="KW-1185">Reference proteome</keyword>